<gene>
    <name evidence="1" type="ORF">MSIMFB_05342</name>
</gene>
<accession>A0A7Z7ISC4</accession>
<dbReference type="EMBL" id="OCTY01000002">
    <property type="protein sequence ID" value="SOJ57864.1"/>
    <property type="molecule type" value="Genomic_DNA"/>
</dbReference>
<evidence type="ECO:0000313" key="2">
    <source>
        <dbReference type="Proteomes" id="UP000554965"/>
    </source>
</evidence>
<evidence type="ECO:0000313" key="1">
    <source>
        <dbReference type="EMBL" id="SOJ57864.1"/>
    </source>
</evidence>
<comment type="caution">
    <text evidence="1">The sequence shown here is derived from an EMBL/GenBank/DDBJ whole genome shotgun (WGS) entry which is preliminary data.</text>
</comment>
<reference evidence="1 2" key="1">
    <citation type="submission" date="2017-10" db="EMBL/GenBank/DDBJ databases">
        <authorList>
            <consortium name="Urmite Genomes"/>
        </authorList>
    </citation>
    <scope>NUCLEOTIDE SEQUENCE [LARGE SCALE GENOMIC DNA]</scope>
    <source>
        <strain evidence="1 2">FB-527</strain>
    </source>
</reference>
<keyword evidence="2" id="KW-1185">Reference proteome</keyword>
<proteinExistence type="predicted"/>
<dbReference type="AlphaFoldDB" id="A0A7Z7ISC4"/>
<sequence>MTPRKLGLVANRHREASRMNKLKLFAVAASVFFVSRVTRSRRQPADTGPVVGVGTVVDTEESDSTAGEREIWIEVASVHGDTFVGRLVHDDGGSEASMLRPALVVLVAFDPAARDRLSLPDDVLAVRARSLTLV</sequence>
<name>A0A7Z7ISC4_9MYCO</name>
<dbReference type="Proteomes" id="UP000554965">
    <property type="component" value="Unassembled WGS sequence"/>
</dbReference>
<organism evidence="1 2">
    <name type="scientific">Mycobacterium simulans</name>
    <dbReference type="NCBI Taxonomy" id="627089"/>
    <lineage>
        <taxon>Bacteria</taxon>
        <taxon>Bacillati</taxon>
        <taxon>Actinomycetota</taxon>
        <taxon>Actinomycetes</taxon>
        <taxon>Mycobacteriales</taxon>
        <taxon>Mycobacteriaceae</taxon>
        <taxon>Mycobacterium</taxon>
    </lineage>
</organism>
<protein>
    <submittedName>
        <fullName evidence="1">Uncharacterized protein</fullName>
    </submittedName>
</protein>